<organism evidence="1 2">
    <name type="scientific">Diploptera punctata</name>
    <name type="common">Pacific beetle cockroach</name>
    <dbReference type="NCBI Taxonomy" id="6984"/>
    <lineage>
        <taxon>Eukaryota</taxon>
        <taxon>Metazoa</taxon>
        <taxon>Ecdysozoa</taxon>
        <taxon>Arthropoda</taxon>
        <taxon>Hexapoda</taxon>
        <taxon>Insecta</taxon>
        <taxon>Pterygota</taxon>
        <taxon>Neoptera</taxon>
        <taxon>Polyneoptera</taxon>
        <taxon>Dictyoptera</taxon>
        <taxon>Blattodea</taxon>
        <taxon>Blaberoidea</taxon>
        <taxon>Blaberidae</taxon>
        <taxon>Diplopterinae</taxon>
        <taxon>Diploptera</taxon>
    </lineage>
</organism>
<protein>
    <submittedName>
        <fullName evidence="1">Uncharacterized protein</fullName>
    </submittedName>
</protein>
<reference evidence="1" key="2">
    <citation type="submission" date="2023-05" db="EMBL/GenBank/DDBJ databases">
        <authorList>
            <person name="Fouks B."/>
        </authorList>
    </citation>
    <scope>NUCLEOTIDE SEQUENCE</scope>
    <source>
        <strain evidence="1">Stay&amp;Tobe</strain>
        <tissue evidence="1">Testes</tissue>
    </source>
</reference>
<evidence type="ECO:0000313" key="2">
    <source>
        <dbReference type="Proteomes" id="UP001233999"/>
    </source>
</evidence>
<feature type="non-terminal residue" evidence="1">
    <location>
        <position position="85"/>
    </location>
</feature>
<reference evidence="1" key="1">
    <citation type="journal article" date="2023" name="IScience">
        <title>Live-bearing cockroach genome reveals convergent evolutionary mechanisms linked to viviparity in insects and beyond.</title>
        <authorList>
            <person name="Fouks B."/>
            <person name="Harrison M.C."/>
            <person name="Mikhailova A.A."/>
            <person name="Marchal E."/>
            <person name="English S."/>
            <person name="Carruthers M."/>
            <person name="Jennings E.C."/>
            <person name="Chiamaka E.L."/>
            <person name="Frigard R.A."/>
            <person name="Pippel M."/>
            <person name="Attardo G.M."/>
            <person name="Benoit J.B."/>
            <person name="Bornberg-Bauer E."/>
            <person name="Tobe S.S."/>
        </authorList>
    </citation>
    <scope>NUCLEOTIDE SEQUENCE</scope>
    <source>
        <strain evidence="1">Stay&amp;Tobe</strain>
    </source>
</reference>
<comment type="caution">
    <text evidence="1">The sequence shown here is derived from an EMBL/GenBank/DDBJ whole genome shotgun (WGS) entry which is preliminary data.</text>
</comment>
<sequence>ALLAYFTDDNTEYGRTCSTPQLFSRFERALSKTLFRIKRLYLLDTFNCIHYYLSDLIFHQKVDKSSARYQTAFTIFSQFNNGSMS</sequence>
<feature type="non-terminal residue" evidence="1">
    <location>
        <position position="1"/>
    </location>
</feature>
<keyword evidence="2" id="KW-1185">Reference proteome</keyword>
<gene>
    <name evidence="1" type="ORF">L9F63_004806</name>
</gene>
<proteinExistence type="predicted"/>
<evidence type="ECO:0000313" key="1">
    <source>
        <dbReference type="EMBL" id="KAJ9579547.1"/>
    </source>
</evidence>
<accession>A0AAD7ZFU4</accession>
<name>A0AAD7ZFU4_DIPPU</name>
<dbReference type="Proteomes" id="UP001233999">
    <property type="component" value="Unassembled WGS sequence"/>
</dbReference>
<dbReference type="EMBL" id="JASPKZ010008386">
    <property type="protein sequence ID" value="KAJ9579547.1"/>
    <property type="molecule type" value="Genomic_DNA"/>
</dbReference>
<dbReference type="AlphaFoldDB" id="A0AAD7ZFU4"/>